<dbReference type="Proteomes" id="UP000192472">
    <property type="component" value="Unassembled WGS sequence"/>
</dbReference>
<keyword evidence="3" id="KW-0325">Glycoprotein</keyword>
<evidence type="ECO:0000313" key="9">
    <source>
        <dbReference type="EMBL" id="SMD39147.1"/>
    </source>
</evidence>
<protein>
    <submittedName>
        <fullName evidence="9">Peptidyl-dipeptidase A</fullName>
    </submittedName>
</protein>
<feature type="binding site" evidence="6">
    <location>
        <position position="366"/>
    </location>
    <ligand>
        <name>Zn(2+)</name>
        <dbReference type="ChEBI" id="CHEBI:29105"/>
        <label>1</label>
        <note>catalytic</note>
    </ligand>
</feature>
<evidence type="ECO:0000256" key="5">
    <source>
        <dbReference type="PIRSR" id="PIRSR601548-2"/>
    </source>
</evidence>
<feature type="binding site" evidence="8">
    <location>
        <position position="392"/>
    </location>
    <ligand>
        <name>Zn(2+)</name>
        <dbReference type="ChEBI" id="CHEBI:29105"/>
        <label>2</label>
        <note>catalytic</note>
    </ligand>
</feature>
<dbReference type="PANTHER" id="PTHR10514:SF27">
    <property type="entry name" value="ANGIOTENSIN-CONVERTING ENZYME"/>
    <property type="match status" value="1"/>
</dbReference>
<dbReference type="PANTHER" id="PTHR10514">
    <property type="entry name" value="ANGIOTENSIN-CONVERTING ENZYME"/>
    <property type="match status" value="1"/>
</dbReference>
<dbReference type="GO" id="GO:0005886">
    <property type="term" value="C:plasma membrane"/>
    <property type="evidence" value="ECO:0007669"/>
    <property type="project" value="TreeGrafter"/>
</dbReference>
<keyword evidence="2" id="KW-1015">Disulfide bond</keyword>
<keyword evidence="6" id="KW-0479">Metal-binding</keyword>
<dbReference type="GO" id="GO:0008241">
    <property type="term" value="F:peptidyl-dipeptidase activity"/>
    <property type="evidence" value="ECO:0007669"/>
    <property type="project" value="InterPro"/>
</dbReference>
<keyword evidence="6" id="KW-0862">Zinc</keyword>
<evidence type="ECO:0000313" key="10">
    <source>
        <dbReference type="Proteomes" id="UP000192472"/>
    </source>
</evidence>
<dbReference type="PROSITE" id="PS52011">
    <property type="entry name" value="PEPTIDASE_M2"/>
    <property type="match status" value="1"/>
</dbReference>
<feature type="active site" description="Proton donor 2" evidence="7">
    <location>
        <position position="493"/>
    </location>
</feature>
<evidence type="ECO:0000256" key="3">
    <source>
        <dbReference type="ARBA" id="ARBA00023180"/>
    </source>
</evidence>
<keyword evidence="10" id="KW-1185">Reference proteome</keyword>
<feature type="binding site" evidence="5">
    <location>
        <position position="211"/>
    </location>
    <ligand>
        <name>chloride</name>
        <dbReference type="ChEBI" id="CHEBI:17996"/>
        <label>1</label>
    </ligand>
</feature>
<dbReference type="CDD" id="cd06461">
    <property type="entry name" value="M2_ACE"/>
    <property type="match status" value="1"/>
</dbReference>
<feature type="binding site" evidence="6">
    <location>
        <position position="392"/>
    </location>
    <ligand>
        <name>Zn(2+)</name>
        <dbReference type="ChEBI" id="CHEBI:29105"/>
        <label>1</label>
        <note>catalytic</note>
    </ligand>
</feature>
<sequence>MKKIAFLLLMATVGCKTNTETKVSQVDQFLNTYTERYLKLYAEYSEAEWEANTKIIDGDTLASHKVSQAGGAYAAFTGSAENIEQATKFLQDKEVLTAIQIKQLEAILYGAASNPGTVSDLVKEKIKADAAQNAALFGYDFQIDGESVSTNEIDEILKTSDNLDERLIAWNTSKEVGIGLKDGLENLVGLRNQTVQALEYEDYFTYQVSDYGMTRAEMLELCEQLVKDIWPLYRELHTYARYELASKYGQSVPDMLPAHWLPNRWGQSWSAMVEVEGIDLDAILEEKGSEWLVKQAEQFYVSMGFEPLPQSFYDKSSLYPLPEGADYKKNNHASAWHMDLQQDVRSLMSVTPNARWYETTHHELGHIYYYMEYTNPNVPPLLRGGANRAFHEGVGSQMGLAAMQKPFLEGLGLIEEGVETDEMQALLKEALDMVVVMPWGSGVMTQFENSLYAEALPRDLYNQKWWELKKKYQGIVPPSERGEEYCDAASKTHINNDPAQYYDYSLSTVILFQLHNHIAGNILKQDPRATNYYGSKKAGAFLRNILSKGATEDWRKLMKDNTGEEISAKAMLKYFEPLMGYLQQQNQGREHTLGEMPI</sequence>
<evidence type="ECO:0000256" key="8">
    <source>
        <dbReference type="PIRSR" id="PIRSR601548-8"/>
    </source>
</evidence>
<dbReference type="EMBL" id="FWYF01000005">
    <property type="protein sequence ID" value="SMD39147.1"/>
    <property type="molecule type" value="Genomic_DNA"/>
</dbReference>
<evidence type="ECO:0000256" key="7">
    <source>
        <dbReference type="PIRSR" id="PIRSR601548-6"/>
    </source>
</evidence>
<dbReference type="Pfam" id="PF01401">
    <property type="entry name" value="Peptidase_M2"/>
    <property type="match status" value="1"/>
</dbReference>
<feature type="binding site" evidence="8">
    <location>
        <position position="362"/>
    </location>
    <ligand>
        <name>Zn(2+)</name>
        <dbReference type="ChEBI" id="CHEBI:29105"/>
        <label>2</label>
        <note>catalytic</note>
    </ligand>
</feature>
<dbReference type="PROSITE" id="PS51257">
    <property type="entry name" value="PROKAR_LIPOPROTEIN"/>
    <property type="match status" value="1"/>
</dbReference>
<dbReference type="RefSeq" id="WP_084374787.1">
    <property type="nucleotide sequence ID" value="NZ_FWYF01000005.1"/>
</dbReference>
<evidence type="ECO:0000256" key="4">
    <source>
        <dbReference type="PIRSR" id="PIRSR601548-1"/>
    </source>
</evidence>
<feature type="active site" description="Proton donor 1" evidence="4">
    <location>
        <position position="493"/>
    </location>
</feature>
<feature type="active site" description="Proton acceptor 1" evidence="4">
    <location>
        <position position="363"/>
    </location>
</feature>
<evidence type="ECO:0000256" key="1">
    <source>
        <dbReference type="ARBA" id="ARBA00022729"/>
    </source>
</evidence>
<evidence type="ECO:0000256" key="2">
    <source>
        <dbReference type="ARBA" id="ARBA00023157"/>
    </source>
</evidence>
<keyword evidence="1" id="KW-0732">Signal</keyword>
<feature type="binding site" evidence="6">
    <location>
        <position position="362"/>
    </location>
    <ligand>
        <name>Zn(2+)</name>
        <dbReference type="ChEBI" id="CHEBI:29105"/>
        <label>1</label>
        <note>catalytic</note>
    </ligand>
</feature>
<evidence type="ECO:0000256" key="6">
    <source>
        <dbReference type="PIRSR" id="PIRSR601548-3"/>
    </source>
</evidence>
<organism evidence="9 10">
    <name type="scientific">Reichenbachiella faecimaris</name>
    <dbReference type="NCBI Taxonomy" id="692418"/>
    <lineage>
        <taxon>Bacteria</taxon>
        <taxon>Pseudomonadati</taxon>
        <taxon>Bacteroidota</taxon>
        <taxon>Cytophagia</taxon>
        <taxon>Cytophagales</taxon>
        <taxon>Reichenbachiellaceae</taxon>
        <taxon>Reichenbachiella</taxon>
    </lineage>
</organism>
<feature type="active site" description="Proton acceptor 2" evidence="7">
    <location>
        <position position="363"/>
    </location>
</feature>
<reference evidence="9 10" key="1">
    <citation type="submission" date="2017-04" db="EMBL/GenBank/DDBJ databases">
        <authorList>
            <person name="Afonso C.L."/>
            <person name="Miller P.J."/>
            <person name="Scott M.A."/>
            <person name="Spackman E."/>
            <person name="Goraichik I."/>
            <person name="Dimitrov K.M."/>
            <person name="Suarez D.L."/>
            <person name="Swayne D.E."/>
        </authorList>
    </citation>
    <scope>NUCLEOTIDE SEQUENCE [LARGE SCALE GENOMIC DNA]</scope>
    <source>
        <strain evidence="9 10">DSM 26133</strain>
    </source>
</reference>
<feature type="binding site" evidence="8">
    <location>
        <position position="366"/>
    </location>
    <ligand>
        <name>Zn(2+)</name>
        <dbReference type="ChEBI" id="CHEBI:29105"/>
        <label>2</label>
        <note>catalytic</note>
    </ligand>
</feature>
<name>A0A1W2GR69_REIFA</name>
<dbReference type="STRING" id="692418.SAMN04488029_4068"/>
<gene>
    <name evidence="9" type="ORF">SAMN04488029_4068</name>
</gene>
<dbReference type="Gene3D" id="1.10.1370.30">
    <property type="match status" value="1"/>
</dbReference>
<dbReference type="GO" id="GO:0008237">
    <property type="term" value="F:metallopeptidase activity"/>
    <property type="evidence" value="ECO:0007669"/>
    <property type="project" value="InterPro"/>
</dbReference>
<accession>A0A1W2GR69</accession>
<proteinExistence type="predicted"/>
<dbReference type="GO" id="GO:0006508">
    <property type="term" value="P:proteolysis"/>
    <property type="evidence" value="ECO:0007669"/>
    <property type="project" value="InterPro"/>
</dbReference>
<dbReference type="InterPro" id="IPR001548">
    <property type="entry name" value="Peptidase_M2"/>
</dbReference>
<dbReference type="OrthoDB" id="9762795at2"/>
<dbReference type="AlphaFoldDB" id="A0A1W2GR69"/>
<dbReference type="SUPFAM" id="SSF55486">
    <property type="entry name" value="Metalloproteases ('zincins'), catalytic domain"/>
    <property type="match status" value="1"/>
</dbReference>
<dbReference type="PRINTS" id="PR00791">
    <property type="entry name" value="PEPDIPTASEA"/>
</dbReference>